<comment type="caution">
    <text evidence="1">The sequence shown here is derived from an EMBL/GenBank/DDBJ whole genome shotgun (WGS) entry which is preliminary data.</text>
</comment>
<proteinExistence type="predicted"/>
<dbReference type="Proteomes" id="UP000070533">
    <property type="component" value="Unassembled WGS sequence"/>
</dbReference>
<name>A0A133QLY1_9BACT</name>
<dbReference type="PATRIC" id="fig|28128.5.peg.351"/>
<dbReference type="AlphaFoldDB" id="A0A133QLY1"/>
<dbReference type="EMBL" id="LRQG01000013">
    <property type="protein sequence ID" value="KXA43907.1"/>
    <property type="molecule type" value="Genomic_DNA"/>
</dbReference>
<feature type="non-terminal residue" evidence="1">
    <location>
        <position position="43"/>
    </location>
</feature>
<evidence type="ECO:0000313" key="1">
    <source>
        <dbReference type="EMBL" id="KXA43907.1"/>
    </source>
</evidence>
<organism evidence="1 2">
    <name type="scientific">Prevotella corporis</name>
    <dbReference type="NCBI Taxonomy" id="28128"/>
    <lineage>
        <taxon>Bacteria</taxon>
        <taxon>Pseudomonadati</taxon>
        <taxon>Bacteroidota</taxon>
        <taxon>Bacteroidia</taxon>
        <taxon>Bacteroidales</taxon>
        <taxon>Prevotellaceae</taxon>
        <taxon>Prevotella</taxon>
    </lineage>
</organism>
<sequence>MIHGFVYFWRSNLIGNVVYRSFLFQPLVAVGEDTVAIGEGGRC</sequence>
<reference evidence="2" key="1">
    <citation type="submission" date="2016-01" db="EMBL/GenBank/DDBJ databases">
        <authorList>
            <person name="Mitreva M."/>
            <person name="Pepin K.H."/>
            <person name="Mihindukulasuriya K.A."/>
            <person name="Fulton R."/>
            <person name="Fronick C."/>
            <person name="O'Laughlin M."/>
            <person name="Miner T."/>
            <person name="Herter B."/>
            <person name="Rosa B.A."/>
            <person name="Cordes M."/>
            <person name="Tomlinson C."/>
            <person name="Wollam A."/>
            <person name="Palsikar V.B."/>
            <person name="Mardis E.R."/>
            <person name="Wilson R.K."/>
        </authorList>
    </citation>
    <scope>NUCLEOTIDE SEQUENCE [LARGE SCALE GENOMIC DNA]</scope>
    <source>
        <strain evidence="2">MJR7716</strain>
    </source>
</reference>
<gene>
    <name evidence="1" type="ORF">HMPREF3226_00353</name>
</gene>
<accession>A0A133QLY1</accession>
<keyword evidence="2" id="KW-1185">Reference proteome</keyword>
<protein>
    <submittedName>
        <fullName evidence="1">Uncharacterized protein</fullName>
    </submittedName>
</protein>
<evidence type="ECO:0000313" key="2">
    <source>
        <dbReference type="Proteomes" id="UP000070533"/>
    </source>
</evidence>